<feature type="transmembrane region" description="Helical" evidence="1">
    <location>
        <begin position="206"/>
        <end position="223"/>
    </location>
</feature>
<evidence type="ECO:0000256" key="1">
    <source>
        <dbReference type="SAM" id="Phobius"/>
    </source>
</evidence>
<dbReference type="EMBL" id="JACSNR010000006">
    <property type="protein sequence ID" value="MBM6923521.1"/>
    <property type="molecule type" value="Genomic_DNA"/>
</dbReference>
<feature type="transmembrane region" description="Helical" evidence="1">
    <location>
        <begin position="180"/>
        <end position="200"/>
    </location>
</feature>
<protein>
    <submittedName>
        <fullName evidence="2">Uncharacterized protein</fullName>
    </submittedName>
</protein>
<keyword evidence="1" id="KW-1133">Transmembrane helix</keyword>
<dbReference type="RefSeq" id="WP_191391839.1">
    <property type="nucleotide sequence ID" value="NZ_JACSNR010000006.1"/>
</dbReference>
<evidence type="ECO:0000313" key="2">
    <source>
        <dbReference type="EMBL" id="MBM6923521.1"/>
    </source>
</evidence>
<keyword evidence="1" id="KW-0812">Transmembrane</keyword>
<feature type="transmembrane region" description="Helical" evidence="1">
    <location>
        <begin position="114"/>
        <end position="137"/>
    </location>
</feature>
<proteinExistence type="predicted"/>
<keyword evidence="1" id="KW-0472">Membrane</keyword>
<keyword evidence="3" id="KW-1185">Reference proteome</keyword>
<accession>A0ABS2GNI2</accession>
<evidence type="ECO:0000313" key="3">
    <source>
        <dbReference type="Proteomes" id="UP000724149"/>
    </source>
</evidence>
<comment type="caution">
    <text evidence="2">The sequence shown here is derived from an EMBL/GenBank/DDBJ whole genome shotgun (WGS) entry which is preliminary data.</text>
</comment>
<dbReference type="Proteomes" id="UP000724149">
    <property type="component" value="Unassembled WGS sequence"/>
</dbReference>
<sequence>MKDMKYSDKIHLVGRAGSVMSLCIMLGIPALICAVYDIWPTIGEVVSIGSGLLAIFVPTAISEVFSYTPILGSACYIAFITGNVLNLKLPCAVSAMELADVAQGSEEGDAISTVAIAASSMLTMVVIALGVVLLVPLQPILQQPAVQTATTYMLPALFGSMFFGMITSKSAGEYIIHGKLKAVVLPLIVIVLVNFFVTPISGKEGYAMLGAIPLTILCAYVLYKKGAIKVELAKKKEVQPVAPTADGDMIHGDDVQEDL</sequence>
<reference evidence="2 3" key="1">
    <citation type="journal article" date="2021" name="Sci. Rep.">
        <title>The distribution of antibiotic resistance genes in chicken gut microbiota commensals.</title>
        <authorList>
            <person name="Juricova H."/>
            <person name="Matiasovicova J."/>
            <person name="Kubasova T."/>
            <person name="Cejkova D."/>
            <person name="Rychlik I."/>
        </authorList>
    </citation>
    <scope>NUCLEOTIDE SEQUENCE [LARGE SCALE GENOMIC DNA]</scope>
    <source>
        <strain evidence="2 3">An564</strain>
    </source>
</reference>
<feature type="transmembrane region" description="Helical" evidence="1">
    <location>
        <begin position="12"/>
        <end position="32"/>
    </location>
</feature>
<name>A0ABS2GNI2_9FIRM</name>
<feature type="transmembrane region" description="Helical" evidence="1">
    <location>
        <begin position="149"/>
        <end position="168"/>
    </location>
</feature>
<gene>
    <name evidence="2" type="ORF">H9X81_07440</name>
</gene>
<organism evidence="2 3">
    <name type="scientific">Hydrogenoanaerobacterium saccharovorans</name>
    <dbReference type="NCBI Taxonomy" id="474960"/>
    <lineage>
        <taxon>Bacteria</taxon>
        <taxon>Bacillati</taxon>
        <taxon>Bacillota</taxon>
        <taxon>Clostridia</taxon>
        <taxon>Eubacteriales</taxon>
        <taxon>Oscillospiraceae</taxon>
        <taxon>Hydrogenoanaerobacterium</taxon>
    </lineage>
</organism>
<feature type="transmembrane region" description="Helical" evidence="1">
    <location>
        <begin position="38"/>
        <end position="57"/>
    </location>
</feature>